<gene>
    <name evidence="1" type="ORF">ARMGADRAFT_1013723</name>
</gene>
<dbReference type="EMBL" id="KZ293660">
    <property type="protein sequence ID" value="PBK91974.1"/>
    <property type="molecule type" value="Genomic_DNA"/>
</dbReference>
<dbReference type="InParanoid" id="A0A2H3DDU5"/>
<protein>
    <submittedName>
        <fullName evidence="1">Uncharacterized protein</fullName>
    </submittedName>
</protein>
<reference evidence="2" key="1">
    <citation type="journal article" date="2017" name="Nat. Ecol. Evol.">
        <title>Genome expansion and lineage-specific genetic innovations in the forest pathogenic fungi Armillaria.</title>
        <authorList>
            <person name="Sipos G."/>
            <person name="Prasanna A.N."/>
            <person name="Walter M.C."/>
            <person name="O'Connor E."/>
            <person name="Balint B."/>
            <person name="Krizsan K."/>
            <person name="Kiss B."/>
            <person name="Hess J."/>
            <person name="Varga T."/>
            <person name="Slot J."/>
            <person name="Riley R."/>
            <person name="Boka B."/>
            <person name="Rigling D."/>
            <person name="Barry K."/>
            <person name="Lee J."/>
            <person name="Mihaltcheva S."/>
            <person name="LaButti K."/>
            <person name="Lipzen A."/>
            <person name="Waldron R."/>
            <person name="Moloney N.M."/>
            <person name="Sperisen C."/>
            <person name="Kredics L."/>
            <person name="Vagvoelgyi C."/>
            <person name="Patrignani A."/>
            <person name="Fitzpatrick D."/>
            <person name="Nagy I."/>
            <person name="Doyle S."/>
            <person name="Anderson J.B."/>
            <person name="Grigoriev I.V."/>
            <person name="Gueldener U."/>
            <person name="Muensterkoetter M."/>
            <person name="Nagy L.G."/>
        </authorList>
    </citation>
    <scope>NUCLEOTIDE SEQUENCE [LARGE SCALE GENOMIC DNA]</scope>
    <source>
        <strain evidence="2">Ar21-2</strain>
    </source>
</reference>
<proteinExistence type="predicted"/>
<keyword evidence="2" id="KW-1185">Reference proteome</keyword>
<dbReference type="Proteomes" id="UP000217790">
    <property type="component" value="Unassembled WGS sequence"/>
</dbReference>
<accession>A0A2H3DDU5</accession>
<organism evidence="1 2">
    <name type="scientific">Armillaria gallica</name>
    <name type="common">Bulbous honey fungus</name>
    <name type="synonym">Armillaria bulbosa</name>
    <dbReference type="NCBI Taxonomy" id="47427"/>
    <lineage>
        <taxon>Eukaryota</taxon>
        <taxon>Fungi</taxon>
        <taxon>Dikarya</taxon>
        <taxon>Basidiomycota</taxon>
        <taxon>Agaricomycotina</taxon>
        <taxon>Agaricomycetes</taxon>
        <taxon>Agaricomycetidae</taxon>
        <taxon>Agaricales</taxon>
        <taxon>Marasmiineae</taxon>
        <taxon>Physalacriaceae</taxon>
        <taxon>Armillaria</taxon>
    </lineage>
</organism>
<evidence type="ECO:0000313" key="1">
    <source>
        <dbReference type="EMBL" id="PBK91974.1"/>
    </source>
</evidence>
<sequence>MSSHAFDTAIQTHLRRLGTHRFSLSPSSSGEIHSHFQNQGQDVASIIEPIETFLRVVEATKSCSALSEIPMIWGCVKYILMGVGHDRSSSSPISTTPEHISRRLRVYDNYPSHALQGMDLRITDVYGTLLGLLYKIQKSIRHRGKMAIFFKRATFRYWTGSELLKAVNEFDSAQDRLEAELRRQYDSSSKTDDEWIRSEAEKIRKVGTWPRREERRKICLTTGLMVFPASGSMAY</sequence>
<dbReference type="OMA" id="DEYSSHA"/>
<dbReference type="OrthoDB" id="2893578at2759"/>
<name>A0A2H3DDU5_ARMGA</name>
<dbReference type="AlphaFoldDB" id="A0A2H3DDU5"/>
<evidence type="ECO:0000313" key="2">
    <source>
        <dbReference type="Proteomes" id="UP000217790"/>
    </source>
</evidence>